<evidence type="ECO:0000256" key="5">
    <source>
        <dbReference type="SAM" id="MobiDB-lite"/>
    </source>
</evidence>
<feature type="repeat" description="PPR" evidence="3">
    <location>
        <begin position="417"/>
        <end position="452"/>
    </location>
</feature>
<feature type="region of interest" description="Disordered" evidence="5">
    <location>
        <begin position="793"/>
        <end position="827"/>
    </location>
</feature>
<dbReference type="NCBIfam" id="TIGR00756">
    <property type="entry name" value="PPR"/>
    <property type="match status" value="6"/>
</dbReference>
<feature type="compositionally biased region" description="Low complexity" evidence="5">
    <location>
        <begin position="793"/>
        <end position="803"/>
    </location>
</feature>
<reference evidence="6 7" key="1">
    <citation type="journal article" date="2005" name="PLoS Biol.">
        <title>The genomes of Oryza sativa: a history of duplications.</title>
        <authorList>
            <person name="Yu J."/>
            <person name="Wang J."/>
            <person name="Lin W."/>
            <person name="Li S."/>
            <person name="Li H."/>
            <person name="Zhou J."/>
            <person name="Ni P."/>
            <person name="Dong W."/>
            <person name="Hu S."/>
            <person name="Zeng C."/>
            <person name="Zhang J."/>
            <person name="Zhang Y."/>
            <person name="Li R."/>
            <person name="Xu Z."/>
            <person name="Li S."/>
            <person name="Li X."/>
            <person name="Zheng H."/>
            <person name="Cong L."/>
            <person name="Lin L."/>
            <person name="Yin J."/>
            <person name="Geng J."/>
            <person name="Li G."/>
            <person name="Shi J."/>
            <person name="Liu J."/>
            <person name="Lv H."/>
            <person name="Li J."/>
            <person name="Wang J."/>
            <person name="Deng Y."/>
            <person name="Ran L."/>
            <person name="Shi X."/>
            <person name="Wang X."/>
            <person name="Wu Q."/>
            <person name="Li C."/>
            <person name="Ren X."/>
            <person name="Wang J."/>
            <person name="Wang X."/>
            <person name="Li D."/>
            <person name="Liu D."/>
            <person name="Zhang X."/>
            <person name="Ji Z."/>
            <person name="Zhao W."/>
            <person name="Sun Y."/>
            <person name="Zhang Z."/>
            <person name="Bao J."/>
            <person name="Han Y."/>
            <person name="Dong L."/>
            <person name="Ji J."/>
            <person name="Chen P."/>
            <person name="Wu S."/>
            <person name="Liu J."/>
            <person name="Xiao Y."/>
            <person name="Bu D."/>
            <person name="Tan J."/>
            <person name="Yang L."/>
            <person name="Ye C."/>
            <person name="Zhang J."/>
            <person name="Xu J."/>
            <person name="Zhou Y."/>
            <person name="Yu Y."/>
            <person name="Zhang B."/>
            <person name="Zhuang S."/>
            <person name="Wei H."/>
            <person name="Liu B."/>
            <person name="Lei M."/>
            <person name="Yu H."/>
            <person name="Li Y."/>
            <person name="Xu H."/>
            <person name="Wei S."/>
            <person name="He X."/>
            <person name="Fang L."/>
            <person name="Zhang Z."/>
            <person name="Zhang Y."/>
            <person name="Huang X."/>
            <person name="Su Z."/>
            <person name="Tong W."/>
            <person name="Li J."/>
            <person name="Tong Z."/>
            <person name="Li S."/>
            <person name="Ye J."/>
            <person name="Wang L."/>
            <person name="Fang L."/>
            <person name="Lei T."/>
            <person name="Chen C."/>
            <person name="Chen H."/>
            <person name="Xu Z."/>
            <person name="Li H."/>
            <person name="Huang H."/>
            <person name="Zhang F."/>
            <person name="Xu H."/>
            <person name="Li N."/>
            <person name="Zhao C."/>
            <person name="Li S."/>
            <person name="Dong L."/>
            <person name="Huang Y."/>
            <person name="Li L."/>
            <person name="Xi Y."/>
            <person name="Qi Q."/>
            <person name="Li W."/>
            <person name="Zhang B."/>
            <person name="Hu W."/>
            <person name="Zhang Y."/>
            <person name="Tian X."/>
            <person name="Jiao Y."/>
            <person name="Liang X."/>
            <person name="Jin J."/>
            <person name="Gao L."/>
            <person name="Zheng W."/>
            <person name="Hao B."/>
            <person name="Liu S."/>
            <person name="Wang W."/>
            <person name="Yuan L."/>
            <person name="Cao M."/>
            <person name="McDermott J."/>
            <person name="Samudrala R."/>
            <person name="Wang J."/>
            <person name="Wong G.K."/>
            <person name="Yang H."/>
        </authorList>
    </citation>
    <scope>NUCLEOTIDE SEQUENCE [LARGE SCALE GENOMIC DNA]</scope>
    <source>
        <strain evidence="7">cv. 93-11</strain>
    </source>
</reference>
<feature type="compositionally biased region" description="Low complexity" evidence="5">
    <location>
        <begin position="640"/>
        <end position="651"/>
    </location>
</feature>
<name>B8ALI6_ORYSI</name>
<evidence type="ECO:0000256" key="4">
    <source>
        <dbReference type="SAM" id="Coils"/>
    </source>
</evidence>
<evidence type="ECO:0000256" key="3">
    <source>
        <dbReference type="PROSITE-ProRule" id="PRU00708"/>
    </source>
</evidence>
<sequence>MKLPAWLTAVPPDPRAYGHLIQLCAESGHLAAARQIHARLVAASVTPSNFLASKLISLYSRADRLRDARRVFDSIPQPSLFAWNAILISLSLHSPDPSAAVRLFASSAVSPDEITLSTLLRSLAASGPALSPLVTGELHAVAFLWGFGSDLFVSNALITAYANAGDMRSARAVFDEMPRRDVVSWNSLISACARAGWYRECLDLFQEFVRVRCSDGDGVGPNGVTVTSVLHACAQLKVVDFGIGVHRFAAESGLDMDMAGYMNNGHVEEGMQLFRQASARGISMWNSVIAGLVQNGRQSDVLRLLQEMIASKVLPNSATLSIVMPSVPSFSTLLGAKQAHGYAIRNDYDQSIRLVSALIDAYAKAGFLDTARKVFKLTEHRSTIVWTSIISAVAAHGEAVEALSLFNQMITAGAKPDTVTFTTVLSACAHSGKVAEARKVFNSMQAVFGISPVIEQYACMVSALSRAGMLKEAVKLVNKMPFEPNAKVWGALLNGAAVVGDVEFGRYAFDRLFIIEPKNTGNYIVMANLYSNAGKWEEAETIRSMLWGVGLEKEVPPQVKSQCLMKHQKSSIQKLKVAAISTCTDRPNEAGDSITSGNIDVNSNVQYTSPYRDEAPHLTPQPSDIRRTPSASSLHSYYLPPIQQPSAPQAQKQRRMQRQKQPQPSHIVRPSLTPNLGPLDTTTTTRNVDERREAKLGEMAATAMQCRGGERSEDGGGGGMRTVECLRGRLLAERVASKAAKEEADSLAKRLDELEKKLSDEVKIRNKAERRLRRAIKKLESLKILDVELSDSSIGSLSSNSCSGHRAPETEADVNNPGSSAGSCTQVNSSQEGSWCSVVSEQSPSVHCKEEEENGLDPEDAKNCGSGEEAGDHDSERTHGTLPCSRDDEPVHVPSEFGSSKSQDNQRDEDDDRLALVLVDPQPNAETGNEDDMRIDIQARKAQAEPREGDGEMEEANELAIVLVDPQPEPKAEPAATARPRNDVQSVLLALRQVKEQLRYTIERRSELVAHQELCGHC</sequence>
<dbReference type="GO" id="GO:0003723">
    <property type="term" value="F:RNA binding"/>
    <property type="evidence" value="ECO:0007669"/>
    <property type="project" value="InterPro"/>
</dbReference>
<dbReference type="FunFam" id="1.25.40.10:FF:000396">
    <property type="entry name" value="Pentatricopeptide repeat-containing protein At2g36730"/>
    <property type="match status" value="1"/>
</dbReference>
<dbReference type="AlphaFoldDB" id="B8ALI6"/>
<feature type="coiled-coil region" evidence="4">
    <location>
        <begin position="737"/>
        <end position="785"/>
    </location>
</feature>
<protein>
    <recommendedName>
        <fullName evidence="8">Pentatricopeptide repeat-containing protein</fullName>
    </recommendedName>
</protein>
<evidence type="ECO:0008006" key="8">
    <source>
        <dbReference type="Google" id="ProtNLM"/>
    </source>
</evidence>
<feature type="repeat" description="PPR" evidence="3">
    <location>
        <begin position="181"/>
        <end position="215"/>
    </location>
</feature>
<feature type="repeat" description="PPR" evidence="3">
    <location>
        <begin position="382"/>
        <end position="416"/>
    </location>
</feature>
<dbReference type="Pfam" id="PF01535">
    <property type="entry name" value="PPR"/>
    <property type="match status" value="5"/>
</dbReference>
<evidence type="ECO:0000313" key="6">
    <source>
        <dbReference type="EMBL" id="EEC74995.1"/>
    </source>
</evidence>
<feature type="compositionally biased region" description="Polar residues" evidence="5">
    <location>
        <begin position="816"/>
        <end position="827"/>
    </location>
</feature>
<dbReference type="InterPro" id="IPR002885">
    <property type="entry name" value="PPR_rpt"/>
</dbReference>
<feature type="repeat" description="PPR" evidence="3">
    <location>
        <begin position="13"/>
        <end position="47"/>
    </location>
</feature>
<dbReference type="PANTHER" id="PTHR47926">
    <property type="entry name" value="PENTATRICOPEPTIDE REPEAT-CONTAINING PROTEIN"/>
    <property type="match status" value="1"/>
</dbReference>
<evidence type="ECO:0000256" key="2">
    <source>
        <dbReference type="ARBA" id="ARBA00022946"/>
    </source>
</evidence>
<dbReference type="FunFam" id="1.25.40.10:FF:001366">
    <property type="entry name" value="Pentatricopeptide repeat-containing protein"/>
    <property type="match status" value="1"/>
</dbReference>
<feature type="compositionally biased region" description="Basic and acidic residues" evidence="5">
    <location>
        <begin position="870"/>
        <end position="891"/>
    </location>
</feature>
<dbReference type="InterPro" id="IPR011990">
    <property type="entry name" value="TPR-like_helical_dom_sf"/>
</dbReference>
<keyword evidence="2" id="KW-0809">Transit peptide</keyword>
<dbReference type="OMA" id="SQCLMKH"/>
<keyword evidence="4" id="KW-0175">Coiled coil</keyword>
<dbReference type="SUPFAM" id="SSF48452">
    <property type="entry name" value="TPR-like"/>
    <property type="match status" value="1"/>
</dbReference>
<feature type="region of interest" description="Disordered" evidence="5">
    <location>
        <begin position="609"/>
        <end position="683"/>
    </location>
</feature>
<accession>B8ALI6</accession>
<proteinExistence type="predicted"/>
<dbReference type="STRING" id="39946.B8ALI6"/>
<dbReference type="GO" id="GO:0009451">
    <property type="term" value="P:RNA modification"/>
    <property type="evidence" value="ECO:0007669"/>
    <property type="project" value="InterPro"/>
</dbReference>
<dbReference type="PROSITE" id="PS51375">
    <property type="entry name" value="PPR"/>
    <property type="match status" value="6"/>
</dbReference>
<dbReference type="HOGENOM" id="CLU_002706_11_0_1"/>
<dbReference type="Gene3D" id="1.25.40.10">
    <property type="entry name" value="Tetratricopeptide repeat domain"/>
    <property type="match status" value="4"/>
</dbReference>
<feature type="region of interest" description="Disordered" evidence="5">
    <location>
        <begin position="846"/>
        <end position="914"/>
    </location>
</feature>
<gene>
    <name evidence="6" type="ORF">OsI_11055</name>
</gene>
<feature type="repeat" description="PPR" evidence="3">
    <location>
        <begin position="281"/>
        <end position="315"/>
    </location>
</feature>
<feature type="repeat" description="PPR" evidence="3">
    <location>
        <begin position="150"/>
        <end position="180"/>
    </location>
</feature>
<dbReference type="FunFam" id="1.25.40.10:FF:000801">
    <property type="entry name" value="Pentatricopeptide repeat-containing protein"/>
    <property type="match status" value="1"/>
</dbReference>
<dbReference type="Proteomes" id="UP000007015">
    <property type="component" value="Chromosome 3"/>
</dbReference>
<dbReference type="EMBL" id="CM000128">
    <property type="protein sequence ID" value="EEC74995.1"/>
    <property type="molecule type" value="Genomic_DNA"/>
</dbReference>
<dbReference type="InterPro" id="IPR046848">
    <property type="entry name" value="E_motif"/>
</dbReference>
<evidence type="ECO:0000256" key="1">
    <source>
        <dbReference type="ARBA" id="ARBA00022737"/>
    </source>
</evidence>
<dbReference type="PANTHER" id="PTHR47926:SF472">
    <property type="entry name" value="REPEAT (PPR) SUPERFAMILY PROTEIN, PUTATIVE-RELATED"/>
    <property type="match status" value="1"/>
</dbReference>
<organism evidence="6 7">
    <name type="scientific">Oryza sativa subsp. indica</name>
    <name type="common">Rice</name>
    <dbReference type="NCBI Taxonomy" id="39946"/>
    <lineage>
        <taxon>Eukaryota</taxon>
        <taxon>Viridiplantae</taxon>
        <taxon>Streptophyta</taxon>
        <taxon>Embryophyta</taxon>
        <taxon>Tracheophyta</taxon>
        <taxon>Spermatophyta</taxon>
        <taxon>Magnoliopsida</taxon>
        <taxon>Liliopsida</taxon>
        <taxon>Poales</taxon>
        <taxon>Poaceae</taxon>
        <taxon>BOP clade</taxon>
        <taxon>Oryzoideae</taxon>
        <taxon>Oryzeae</taxon>
        <taxon>Oryzinae</taxon>
        <taxon>Oryza</taxon>
        <taxon>Oryza sativa</taxon>
    </lineage>
</organism>
<dbReference type="Pfam" id="PF13041">
    <property type="entry name" value="PPR_2"/>
    <property type="match status" value="1"/>
</dbReference>
<dbReference type="Pfam" id="PF20431">
    <property type="entry name" value="E_motif"/>
    <property type="match status" value="1"/>
</dbReference>
<keyword evidence="1" id="KW-0677">Repeat</keyword>
<dbReference type="InterPro" id="IPR046960">
    <property type="entry name" value="PPR_At4g14850-like_plant"/>
</dbReference>
<keyword evidence="7" id="KW-1185">Reference proteome</keyword>
<evidence type="ECO:0000313" key="7">
    <source>
        <dbReference type="Proteomes" id="UP000007015"/>
    </source>
</evidence>
<dbReference type="Gramene" id="BGIOSGA010967-TA">
    <property type="protein sequence ID" value="BGIOSGA010967-PA"/>
    <property type="gene ID" value="BGIOSGA010967"/>
</dbReference>